<comment type="caution">
    <text evidence="3">The sequence shown here is derived from an EMBL/GenBank/DDBJ whole genome shotgun (WGS) entry which is preliminary data.</text>
</comment>
<keyword evidence="2" id="KW-0472">Membrane</keyword>
<evidence type="ECO:0000313" key="3">
    <source>
        <dbReference type="EMBL" id="RUS29423.1"/>
    </source>
</evidence>
<feature type="non-terminal residue" evidence="3">
    <location>
        <position position="828"/>
    </location>
</feature>
<dbReference type="AlphaFoldDB" id="A0A433QHZ6"/>
<gene>
    <name evidence="3" type="ORF">BC938DRAFT_480684</name>
</gene>
<feature type="compositionally biased region" description="Basic and acidic residues" evidence="1">
    <location>
        <begin position="679"/>
        <end position="712"/>
    </location>
</feature>
<feature type="compositionally biased region" description="Basic and acidic residues" evidence="1">
    <location>
        <begin position="641"/>
        <end position="657"/>
    </location>
</feature>
<dbReference type="InterPro" id="IPR036322">
    <property type="entry name" value="WD40_repeat_dom_sf"/>
</dbReference>
<feature type="compositionally biased region" description="Basic and acidic residues" evidence="1">
    <location>
        <begin position="719"/>
        <end position="739"/>
    </location>
</feature>
<sequence>MAAVSRWSIPPPTRRTLYIADTKHATIWDNSDVFGKRKKSKYVGERRVIDDISNFNAGVSPLLRIVNTIPPPPPKKPGAVTTPRRPISLRPISFSFICFAPDSWPPPSSYQSSRSAHGHQHPFRSGDVPAVLGGALDGKLQMAAVDQRGSIYLFHYGTNKCAFSFIVIYWFITRTGITGTALAFGRAARTELIIAFADRTMRSYNVGTHFSSSPSQYRVSPASMAQNPRNCRGSQHASPQIPCPPYLFAPDLPTRDYLFQNRGHPLGHIRLDACSCPDHAHRSTTGTSSVSFPHTSAHGAGLTAFLHTQASFSSSGDHIITHSAEEVFVWNSTSFELVWRLTAPILSGSFSRSGASGSAGPSMAGGVGVAFDVVKASVNGKVMAAGGKLTIFVWDMRDRSLVREIIISKYVTGLVAQIEFVGSKTTLAILTTKGAMLLVDDPETPRAIARKLLAPSAVRSNALLIFLSFMIIIISSFIVSPDGRFLALVPTTEKSVVEVWDMRNKALLSKGVELDSGESASILDSFASDTSSQRFPFLPDDNYVHHSPPDDKYVRHTPPEQDHSFVWDAEESRNYEEQDHRTSIPPAITANATVSPDRATPEDMFQQRRSAAARELMSMTAAGEGGRAQDEGVPPLVGTRDASRGDGRERVDVDGWRRAAGQGESRTQEIKVGGNEQGQNHERNQGRERVRDQSWDGHGDGVFRNPPDRDRGGGGAEARAPDGRARAPDDRARAPDGRARAAAGRARAAAGRDGEEEVLGRDEREEVPGRDEKEMVPGPYGEKELPSRDGKKEVPGRDRGKDVPVRRRHGPTEIWDMIYQEEAEIVRR</sequence>
<keyword evidence="4" id="KW-1185">Reference proteome</keyword>
<dbReference type="SUPFAM" id="SSF50978">
    <property type="entry name" value="WD40 repeat-like"/>
    <property type="match status" value="1"/>
</dbReference>
<keyword evidence="2" id="KW-1133">Transmembrane helix</keyword>
<accession>A0A433QHZ6</accession>
<dbReference type="InterPro" id="IPR015943">
    <property type="entry name" value="WD40/YVTN_repeat-like_dom_sf"/>
</dbReference>
<evidence type="ECO:0000256" key="1">
    <source>
        <dbReference type="SAM" id="MobiDB-lite"/>
    </source>
</evidence>
<name>A0A433QHZ6_9FUNG</name>
<feature type="region of interest" description="Disordered" evidence="1">
    <location>
        <begin position="593"/>
        <end position="808"/>
    </location>
</feature>
<dbReference type="Proteomes" id="UP000274822">
    <property type="component" value="Unassembled WGS sequence"/>
</dbReference>
<protein>
    <submittedName>
        <fullName evidence="3">Uncharacterized protein</fullName>
    </submittedName>
</protein>
<dbReference type="Gene3D" id="2.130.10.10">
    <property type="entry name" value="YVTN repeat-like/Quinoprotein amine dehydrogenase"/>
    <property type="match status" value="1"/>
</dbReference>
<reference evidence="3 4" key="1">
    <citation type="journal article" date="2018" name="New Phytol.">
        <title>Phylogenomics of Endogonaceae and evolution of mycorrhizas within Mucoromycota.</title>
        <authorList>
            <person name="Chang Y."/>
            <person name="Desiro A."/>
            <person name="Na H."/>
            <person name="Sandor L."/>
            <person name="Lipzen A."/>
            <person name="Clum A."/>
            <person name="Barry K."/>
            <person name="Grigoriev I.V."/>
            <person name="Martin F.M."/>
            <person name="Stajich J.E."/>
            <person name="Smith M.E."/>
            <person name="Bonito G."/>
            <person name="Spatafora J.W."/>
        </authorList>
    </citation>
    <scope>NUCLEOTIDE SEQUENCE [LARGE SCALE GENOMIC DNA]</scope>
    <source>
        <strain evidence="3 4">AD002</strain>
    </source>
</reference>
<proteinExistence type="predicted"/>
<organism evidence="3 4">
    <name type="scientific">Jimgerdemannia flammicorona</name>
    <dbReference type="NCBI Taxonomy" id="994334"/>
    <lineage>
        <taxon>Eukaryota</taxon>
        <taxon>Fungi</taxon>
        <taxon>Fungi incertae sedis</taxon>
        <taxon>Mucoromycota</taxon>
        <taxon>Mucoromycotina</taxon>
        <taxon>Endogonomycetes</taxon>
        <taxon>Endogonales</taxon>
        <taxon>Endogonaceae</taxon>
        <taxon>Jimgerdemannia</taxon>
    </lineage>
</organism>
<evidence type="ECO:0000313" key="4">
    <source>
        <dbReference type="Proteomes" id="UP000274822"/>
    </source>
</evidence>
<evidence type="ECO:0000256" key="2">
    <source>
        <dbReference type="SAM" id="Phobius"/>
    </source>
</evidence>
<keyword evidence="2" id="KW-0812">Transmembrane</keyword>
<feature type="transmembrane region" description="Helical" evidence="2">
    <location>
        <begin position="462"/>
        <end position="479"/>
    </location>
</feature>
<feature type="compositionally biased region" description="Basic and acidic residues" evidence="1">
    <location>
        <begin position="750"/>
        <end position="805"/>
    </location>
</feature>
<dbReference type="EMBL" id="RBNJ01005175">
    <property type="protein sequence ID" value="RUS29423.1"/>
    <property type="molecule type" value="Genomic_DNA"/>
</dbReference>
<feature type="region of interest" description="Disordered" evidence="1">
    <location>
        <begin position="213"/>
        <end position="238"/>
    </location>
</feature>
<feature type="compositionally biased region" description="Low complexity" evidence="1">
    <location>
        <begin position="740"/>
        <end position="749"/>
    </location>
</feature>